<evidence type="ECO:0000313" key="1">
    <source>
        <dbReference type="EMBL" id="GBD08801.1"/>
    </source>
</evidence>
<dbReference type="SUPFAM" id="SSF88697">
    <property type="entry name" value="PUA domain-like"/>
    <property type="match status" value="1"/>
</dbReference>
<dbReference type="Gene3D" id="3.10.590.10">
    <property type="entry name" value="ph1033 like domains"/>
    <property type="match status" value="1"/>
</dbReference>
<dbReference type="InterPro" id="IPR015947">
    <property type="entry name" value="PUA-like_sf"/>
</dbReference>
<comment type="caution">
    <text evidence="1">The sequence shown here is derived from an EMBL/GenBank/DDBJ whole genome shotgun (WGS) entry which is preliminary data.</text>
</comment>
<dbReference type="Proteomes" id="UP000236642">
    <property type="component" value="Unassembled WGS sequence"/>
</dbReference>
<gene>
    <name evidence="1" type="ORF">HRbin22_01043</name>
</gene>
<protein>
    <submittedName>
        <fullName evidence="1">Uncharacterized protein</fullName>
    </submittedName>
</protein>
<proteinExistence type="predicted"/>
<organism evidence="1 2">
    <name type="scientific">Candidatus Thermoflexus japonica</name>
    <dbReference type="NCBI Taxonomy" id="2035417"/>
    <lineage>
        <taxon>Bacteria</taxon>
        <taxon>Bacillati</taxon>
        <taxon>Chloroflexota</taxon>
        <taxon>Thermoflexia</taxon>
        <taxon>Thermoflexales</taxon>
        <taxon>Thermoflexaceae</taxon>
        <taxon>Thermoflexus</taxon>
    </lineage>
</organism>
<sequence>MSPYRAWWVVASASAGRWHWRDFFRNPEEEGRNWGGREWIRSPVSWARIREMRKGDMVVAYQAGEGIIGLARLASDGYPEVEGGPYDTFDLAPAPTVWLHEPVPLFLVRQIPRARDHFEFLRVHHGTVFRITPEGFEALLRLIRALNPEQAQELQTFLGERDG</sequence>
<dbReference type="EMBL" id="BEHY01000018">
    <property type="protein sequence ID" value="GBD08801.1"/>
    <property type="molecule type" value="Genomic_DNA"/>
</dbReference>
<dbReference type="AlphaFoldDB" id="A0A2H5Y5S6"/>
<evidence type="ECO:0000313" key="2">
    <source>
        <dbReference type="Proteomes" id="UP000236642"/>
    </source>
</evidence>
<accession>A0A2H5Y5S6</accession>
<reference evidence="2" key="1">
    <citation type="submission" date="2017-09" db="EMBL/GenBank/DDBJ databases">
        <title>Metaegenomics of thermophilic ammonia-oxidizing enrichment culture.</title>
        <authorList>
            <person name="Kato S."/>
            <person name="Suzuki K."/>
        </authorList>
    </citation>
    <scope>NUCLEOTIDE SEQUENCE [LARGE SCALE GENOMIC DNA]</scope>
</reference>
<name>A0A2H5Y5S6_9CHLR</name>